<dbReference type="EMBL" id="GBRH01211238">
    <property type="protein sequence ID" value="JAD86657.1"/>
    <property type="molecule type" value="Transcribed_RNA"/>
</dbReference>
<organism evidence="1">
    <name type="scientific">Arundo donax</name>
    <name type="common">Giant reed</name>
    <name type="synonym">Donax arundinaceus</name>
    <dbReference type="NCBI Taxonomy" id="35708"/>
    <lineage>
        <taxon>Eukaryota</taxon>
        <taxon>Viridiplantae</taxon>
        <taxon>Streptophyta</taxon>
        <taxon>Embryophyta</taxon>
        <taxon>Tracheophyta</taxon>
        <taxon>Spermatophyta</taxon>
        <taxon>Magnoliopsida</taxon>
        <taxon>Liliopsida</taxon>
        <taxon>Poales</taxon>
        <taxon>Poaceae</taxon>
        <taxon>PACMAD clade</taxon>
        <taxon>Arundinoideae</taxon>
        <taxon>Arundineae</taxon>
        <taxon>Arundo</taxon>
    </lineage>
</organism>
<evidence type="ECO:0000313" key="1">
    <source>
        <dbReference type="EMBL" id="JAD86657.1"/>
    </source>
</evidence>
<dbReference type="AlphaFoldDB" id="A0A0A9DSD1"/>
<accession>A0A0A9DSD1</accession>
<reference evidence="1" key="2">
    <citation type="journal article" date="2015" name="Data Brief">
        <title>Shoot transcriptome of the giant reed, Arundo donax.</title>
        <authorList>
            <person name="Barrero R.A."/>
            <person name="Guerrero F.D."/>
            <person name="Moolhuijzen P."/>
            <person name="Goolsby J.A."/>
            <person name="Tidwell J."/>
            <person name="Bellgard S.E."/>
            <person name="Bellgard M.I."/>
        </authorList>
    </citation>
    <scope>NUCLEOTIDE SEQUENCE</scope>
    <source>
        <tissue evidence="1">Shoot tissue taken approximately 20 cm above the soil surface</tissue>
    </source>
</reference>
<name>A0A0A9DSD1_ARUDO</name>
<sequence length="129" mass="14006">MIHTLNRMPSAACLFCTTDHIPLYTIALPMATPIAMMLENSTTVGGISMGTHRISYISAYLSSSLSSSAAACCFEVTLNWMPLPVRGFTTMCSTAVGYALMEAIMKNCSLRHQSVHVIPAHFISKMPMV</sequence>
<reference evidence="1" key="1">
    <citation type="submission" date="2014-09" db="EMBL/GenBank/DDBJ databases">
        <authorList>
            <person name="Magalhaes I.L.F."/>
            <person name="Oliveira U."/>
            <person name="Santos F.R."/>
            <person name="Vidigal T.H.D.A."/>
            <person name="Brescovit A.D."/>
            <person name="Santos A.J."/>
        </authorList>
    </citation>
    <scope>NUCLEOTIDE SEQUENCE</scope>
    <source>
        <tissue evidence="1">Shoot tissue taken approximately 20 cm above the soil surface</tissue>
    </source>
</reference>
<proteinExistence type="predicted"/>
<protein>
    <submittedName>
        <fullName evidence="1">CSLF3-cellulose synthase-like family F</fullName>
    </submittedName>
</protein>